<feature type="non-terminal residue" evidence="2">
    <location>
        <position position="1"/>
    </location>
</feature>
<dbReference type="Pfam" id="PF00905">
    <property type="entry name" value="Transpeptidase"/>
    <property type="match status" value="1"/>
</dbReference>
<sequence length="61" mass="6448">GRDHALFVAYAPAKDPEIALAIVMEHAGHGGAMAAPLARKILSAYFDRVMAINSAEAEGKR</sequence>
<organism evidence="2">
    <name type="scientific">Eiseniibacteriota bacterium</name>
    <dbReference type="NCBI Taxonomy" id="2212470"/>
    <lineage>
        <taxon>Bacteria</taxon>
        <taxon>Candidatus Eiseniibacteriota</taxon>
    </lineage>
</organism>
<feature type="domain" description="Penicillin-binding protein transpeptidase" evidence="1">
    <location>
        <begin position="3"/>
        <end position="42"/>
    </location>
</feature>
<dbReference type="Proteomes" id="UP000886069">
    <property type="component" value="Unassembled WGS sequence"/>
</dbReference>
<dbReference type="SUPFAM" id="SSF56601">
    <property type="entry name" value="beta-lactamase/transpeptidase-like"/>
    <property type="match status" value="1"/>
</dbReference>
<accession>A0A7V2ATV1</accession>
<evidence type="ECO:0000313" key="2">
    <source>
        <dbReference type="EMBL" id="HER43139.1"/>
    </source>
</evidence>
<dbReference type="Gene3D" id="3.40.710.10">
    <property type="entry name" value="DD-peptidase/beta-lactamase superfamily"/>
    <property type="match status" value="1"/>
</dbReference>
<dbReference type="EMBL" id="DSEC01000115">
    <property type="protein sequence ID" value="HER43139.1"/>
    <property type="molecule type" value="Genomic_DNA"/>
</dbReference>
<protein>
    <recommendedName>
        <fullName evidence="1">Penicillin-binding protein transpeptidase domain-containing protein</fullName>
    </recommendedName>
</protein>
<gene>
    <name evidence="2" type="ORF">ENO08_01620</name>
</gene>
<dbReference type="InterPro" id="IPR012338">
    <property type="entry name" value="Beta-lactam/transpept-like"/>
</dbReference>
<dbReference type="AlphaFoldDB" id="A0A7V2ATV1"/>
<dbReference type="GO" id="GO:0008658">
    <property type="term" value="F:penicillin binding"/>
    <property type="evidence" value="ECO:0007669"/>
    <property type="project" value="InterPro"/>
</dbReference>
<proteinExistence type="predicted"/>
<dbReference type="InterPro" id="IPR001460">
    <property type="entry name" value="PCN-bd_Tpept"/>
</dbReference>
<evidence type="ECO:0000259" key="1">
    <source>
        <dbReference type="Pfam" id="PF00905"/>
    </source>
</evidence>
<comment type="caution">
    <text evidence="2">The sequence shown here is derived from an EMBL/GenBank/DDBJ whole genome shotgun (WGS) entry which is preliminary data.</text>
</comment>
<reference evidence="2" key="1">
    <citation type="journal article" date="2020" name="mSystems">
        <title>Genome- and Community-Level Interaction Insights into Carbon Utilization and Element Cycling Functions of Hydrothermarchaeota in Hydrothermal Sediment.</title>
        <authorList>
            <person name="Zhou Z."/>
            <person name="Liu Y."/>
            <person name="Xu W."/>
            <person name="Pan J."/>
            <person name="Luo Z.H."/>
            <person name="Li M."/>
        </authorList>
    </citation>
    <scope>NUCLEOTIDE SEQUENCE [LARGE SCALE GENOMIC DNA]</scope>
    <source>
        <strain evidence="2">SpSt-1233</strain>
    </source>
</reference>
<name>A0A7V2ATV1_UNCEI</name>